<feature type="non-terminal residue" evidence="3">
    <location>
        <position position="264"/>
    </location>
</feature>
<feature type="transmembrane region" description="Helical" evidence="1">
    <location>
        <begin position="189"/>
        <end position="208"/>
    </location>
</feature>
<sequence length="264" mass="28877">GQPDERSPVFVTANFDLTVKRVTRYLKNLDCYLLIAPTGGINVWCAAKGGNFTAHSVISVVKTSRISNKVTNRTLILPQLAAPGVDAELVRKETGWQCKFGPVHAKDIPEYIANGLEKTDDMRRVQWPLVDRLDVGIGVSFPICLLILVILAVFLSDWLAEFAILGGGLLLFMYGLYPFIPGKAGWHKLLFLEALTGAGLLSYIFLVADPSMYIRGLFFMAMGLVVVIGTDFGGVTPLYRSDLDPLLDKLGIGRIGPVDFTGRS</sequence>
<comment type="caution">
    <text evidence="3">The sequence shown here is derived from an EMBL/GenBank/DDBJ whole genome shotgun (WGS) entry which is preliminary data.</text>
</comment>
<name>X1MVZ7_9ZZZZ</name>
<keyword evidence="1" id="KW-0812">Transmembrane</keyword>
<evidence type="ECO:0000256" key="1">
    <source>
        <dbReference type="SAM" id="Phobius"/>
    </source>
</evidence>
<dbReference type="InterPro" id="IPR016041">
    <property type="entry name" value="Ac-CoA_synth_d_su_TIM-brl"/>
</dbReference>
<dbReference type="InterPro" id="IPR050003">
    <property type="entry name" value="HgcAB-like"/>
</dbReference>
<evidence type="ECO:0000259" key="2">
    <source>
        <dbReference type="Pfam" id="PF03599"/>
    </source>
</evidence>
<reference evidence="3" key="1">
    <citation type="journal article" date="2014" name="Front. Microbiol.">
        <title>High frequency of phylogenetically diverse reductive dehalogenase-homologous genes in deep subseafloor sedimentary metagenomes.</title>
        <authorList>
            <person name="Kawai M."/>
            <person name="Futagami T."/>
            <person name="Toyoda A."/>
            <person name="Takaki Y."/>
            <person name="Nishi S."/>
            <person name="Hori S."/>
            <person name="Arai W."/>
            <person name="Tsubouchi T."/>
            <person name="Morono Y."/>
            <person name="Uchiyama I."/>
            <person name="Ito T."/>
            <person name="Fujiyama A."/>
            <person name="Inagaki F."/>
            <person name="Takami H."/>
        </authorList>
    </citation>
    <scope>NUCLEOTIDE SEQUENCE</scope>
    <source>
        <strain evidence="3">Expedition CK06-06</strain>
    </source>
</reference>
<feature type="transmembrane region" description="Helical" evidence="1">
    <location>
        <begin position="214"/>
        <end position="239"/>
    </location>
</feature>
<dbReference type="AlphaFoldDB" id="X1MVZ7"/>
<feature type="transmembrane region" description="Helical" evidence="1">
    <location>
        <begin position="158"/>
        <end position="177"/>
    </location>
</feature>
<dbReference type="NCBIfam" id="NF043039">
    <property type="entry name" value="HgcAB_like"/>
    <property type="match status" value="1"/>
</dbReference>
<evidence type="ECO:0000313" key="3">
    <source>
        <dbReference type="EMBL" id="GAI35872.1"/>
    </source>
</evidence>
<feature type="non-terminal residue" evidence="3">
    <location>
        <position position="1"/>
    </location>
</feature>
<accession>X1MVZ7</accession>
<dbReference type="Pfam" id="PF03599">
    <property type="entry name" value="CdhD"/>
    <property type="match status" value="1"/>
</dbReference>
<keyword evidence="1" id="KW-0472">Membrane</keyword>
<proteinExistence type="predicted"/>
<keyword evidence="1" id="KW-1133">Transmembrane helix</keyword>
<feature type="transmembrane region" description="Helical" evidence="1">
    <location>
        <begin position="133"/>
        <end position="152"/>
    </location>
</feature>
<dbReference type="Gene3D" id="3.40.50.11600">
    <property type="match status" value="1"/>
</dbReference>
<protein>
    <recommendedName>
        <fullName evidence="2">CO dehydrogenase/acetyl-CoA synthase delta subunit TIM barrel domain-containing protein</fullName>
    </recommendedName>
</protein>
<organism evidence="3">
    <name type="scientific">marine sediment metagenome</name>
    <dbReference type="NCBI Taxonomy" id="412755"/>
    <lineage>
        <taxon>unclassified sequences</taxon>
        <taxon>metagenomes</taxon>
        <taxon>ecological metagenomes</taxon>
    </lineage>
</organism>
<dbReference type="EMBL" id="BARV01025993">
    <property type="protein sequence ID" value="GAI35872.1"/>
    <property type="molecule type" value="Genomic_DNA"/>
</dbReference>
<gene>
    <name evidence="3" type="ORF">S06H3_42084</name>
</gene>
<feature type="domain" description="CO dehydrogenase/acetyl-CoA synthase delta subunit TIM barrel" evidence="2">
    <location>
        <begin position="1"/>
        <end position="110"/>
    </location>
</feature>